<dbReference type="Proteomes" id="UP001365128">
    <property type="component" value="Unassembled WGS sequence"/>
</dbReference>
<gene>
    <name evidence="1" type="ORF">IWX46DRAFT_586072</name>
</gene>
<organism evidence="1 2">
    <name type="scientific">Phyllosticta citricarpa</name>
    <dbReference type="NCBI Taxonomy" id="55181"/>
    <lineage>
        <taxon>Eukaryota</taxon>
        <taxon>Fungi</taxon>
        <taxon>Dikarya</taxon>
        <taxon>Ascomycota</taxon>
        <taxon>Pezizomycotina</taxon>
        <taxon>Dothideomycetes</taxon>
        <taxon>Dothideomycetes incertae sedis</taxon>
        <taxon>Botryosphaeriales</taxon>
        <taxon>Phyllostictaceae</taxon>
        <taxon>Phyllosticta</taxon>
    </lineage>
</organism>
<evidence type="ECO:0000313" key="2">
    <source>
        <dbReference type="Proteomes" id="UP001365128"/>
    </source>
</evidence>
<sequence>MPCMPARCLTSAPTWPVVSARCWLRRFGGIGERGASSRPPVPRVPSSTLVLNRRKIRIASHGTSSSLPQTRRRQNCTRLVLHAADVVVASLLMSGGPDRTECGLGIPIDFDAVKRPTEQATLLQRIVVVLAHLLAPRQVESHGHGTSSSWLHRLGKPSMRLLCSSANAFCSALFLIPKSPQLGRNADPARGSLRHGCS</sequence>
<accession>A0ABR1MQJ5</accession>
<keyword evidence="2" id="KW-1185">Reference proteome</keyword>
<protein>
    <submittedName>
        <fullName evidence="1">Uncharacterized protein</fullName>
    </submittedName>
</protein>
<reference evidence="1 2" key="1">
    <citation type="submission" date="2024-04" db="EMBL/GenBank/DDBJ databases">
        <title>Phyllosticta paracitricarpa is synonymous to the EU quarantine fungus P. citricarpa based on phylogenomic analyses.</title>
        <authorList>
            <consortium name="Lawrence Berkeley National Laboratory"/>
            <person name="Van Ingen-Buijs V.A."/>
            <person name="Van Westerhoven A.C."/>
            <person name="Haridas S."/>
            <person name="Skiadas P."/>
            <person name="Martin F."/>
            <person name="Groenewald J.Z."/>
            <person name="Crous P.W."/>
            <person name="Seidl M.F."/>
        </authorList>
    </citation>
    <scope>NUCLEOTIDE SEQUENCE [LARGE SCALE GENOMIC DNA]</scope>
    <source>
        <strain evidence="1 2">CBS 122670</strain>
    </source>
</reference>
<proteinExistence type="predicted"/>
<name>A0ABR1MQJ5_9PEZI</name>
<evidence type="ECO:0000313" key="1">
    <source>
        <dbReference type="EMBL" id="KAK7556718.1"/>
    </source>
</evidence>
<dbReference type="EMBL" id="JBBPDW010000001">
    <property type="protein sequence ID" value="KAK7556718.1"/>
    <property type="molecule type" value="Genomic_DNA"/>
</dbReference>
<comment type="caution">
    <text evidence="1">The sequence shown here is derived from an EMBL/GenBank/DDBJ whole genome shotgun (WGS) entry which is preliminary data.</text>
</comment>